<reference evidence="1" key="1">
    <citation type="submission" date="2020-11" db="EMBL/GenBank/DDBJ databases">
        <authorList>
            <person name="Tran Van P."/>
        </authorList>
    </citation>
    <scope>NUCLEOTIDE SEQUENCE</scope>
</reference>
<dbReference type="AlphaFoldDB" id="A0A7R9MT80"/>
<dbReference type="Proteomes" id="UP000728032">
    <property type="component" value="Unassembled WGS sequence"/>
</dbReference>
<keyword evidence="2" id="KW-1185">Reference proteome</keyword>
<dbReference type="OrthoDB" id="6508251at2759"/>
<gene>
    <name evidence="1" type="ORF">ONB1V03_LOCUS22550</name>
</gene>
<evidence type="ECO:0000313" key="1">
    <source>
        <dbReference type="EMBL" id="CAD7665998.1"/>
    </source>
</evidence>
<sequence>MFKRPQFESQSCVLRNASKWLSENPEINFCSAMSLDVKLKSMVSIDTKQMSITRGTGDYIRFLRIAYTKPLEVSADIPISSTLPPPPPVYLEHRVFALHKDYSDIKHAINDFMGRDEWRTSQEQYKWLLLSCETVPIFAKNYLKTTLDTN</sequence>
<name>A0A7R9MT80_9ACAR</name>
<proteinExistence type="predicted"/>
<organism evidence="1">
    <name type="scientific">Oppiella nova</name>
    <dbReference type="NCBI Taxonomy" id="334625"/>
    <lineage>
        <taxon>Eukaryota</taxon>
        <taxon>Metazoa</taxon>
        <taxon>Ecdysozoa</taxon>
        <taxon>Arthropoda</taxon>
        <taxon>Chelicerata</taxon>
        <taxon>Arachnida</taxon>
        <taxon>Acari</taxon>
        <taxon>Acariformes</taxon>
        <taxon>Sarcoptiformes</taxon>
        <taxon>Oribatida</taxon>
        <taxon>Brachypylina</taxon>
        <taxon>Oppioidea</taxon>
        <taxon>Oppiidae</taxon>
        <taxon>Oppiella</taxon>
    </lineage>
</organism>
<protein>
    <submittedName>
        <fullName evidence="1">Uncharacterized protein</fullName>
    </submittedName>
</protein>
<dbReference type="EMBL" id="CAJPVJ010051130">
    <property type="protein sequence ID" value="CAG2183129.1"/>
    <property type="molecule type" value="Genomic_DNA"/>
</dbReference>
<accession>A0A7R9MT80</accession>
<feature type="non-terminal residue" evidence="1">
    <location>
        <position position="150"/>
    </location>
</feature>
<dbReference type="EMBL" id="OC965955">
    <property type="protein sequence ID" value="CAD7665998.1"/>
    <property type="molecule type" value="Genomic_DNA"/>
</dbReference>
<evidence type="ECO:0000313" key="2">
    <source>
        <dbReference type="Proteomes" id="UP000728032"/>
    </source>
</evidence>